<accession>A0A4P9WBE1</accession>
<organism evidence="1 2">
    <name type="scientific">Blyttiomyces helicus</name>
    <dbReference type="NCBI Taxonomy" id="388810"/>
    <lineage>
        <taxon>Eukaryota</taxon>
        <taxon>Fungi</taxon>
        <taxon>Fungi incertae sedis</taxon>
        <taxon>Chytridiomycota</taxon>
        <taxon>Chytridiomycota incertae sedis</taxon>
        <taxon>Chytridiomycetes</taxon>
        <taxon>Chytridiomycetes incertae sedis</taxon>
        <taxon>Blyttiomyces</taxon>
    </lineage>
</organism>
<protein>
    <submittedName>
        <fullName evidence="1">Uncharacterized protein</fullName>
    </submittedName>
</protein>
<reference evidence="2" key="1">
    <citation type="journal article" date="2018" name="Nat. Microbiol.">
        <title>Leveraging single-cell genomics to expand the fungal tree of life.</title>
        <authorList>
            <person name="Ahrendt S.R."/>
            <person name="Quandt C.A."/>
            <person name="Ciobanu D."/>
            <person name="Clum A."/>
            <person name="Salamov A."/>
            <person name="Andreopoulos B."/>
            <person name="Cheng J.F."/>
            <person name="Woyke T."/>
            <person name="Pelin A."/>
            <person name="Henrissat B."/>
            <person name="Reynolds N.K."/>
            <person name="Benny G.L."/>
            <person name="Smith M.E."/>
            <person name="James T.Y."/>
            <person name="Grigoriev I.V."/>
        </authorList>
    </citation>
    <scope>NUCLEOTIDE SEQUENCE [LARGE SCALE GENOMIC DNA]</scope>
</reference>
<dbReference type="Gene3D" id="1.20.5.190">
    <property type="match status" value="1"/>
</dbReference>
<dbReference type="AlphaFoldDB" id="A0A4P9WBE1"/>
<dbReference type="OrthoDB" id="252964at2759"/>
<sequence length="213" mass="22665">MSILMSSSPPPFFIKMHSPTPLLVAPDLEITGSLSSPSEPLNIVRRPMMVATAAGSTTPASPQMQSHFSYPPPPRANRTELDAATGVLAGSIPAGLDVLGGGTDPAAALVAELRMSPSTIAHPDVDYPKILHATIAIQRAFRLRRKNLNGVSQDEAARKVQSVFRGFQVRRMFAGMESTNAMLHAEISSKDVFLAKSASDLQHSQGVIAQLGK</sequence>
<dbReference type="Proteomes" id="UP000269721">
    <property type="component" value="Unassembled WGS sequence"/>
</dbReference>
<dbReference type="EMBL" id="KZ996686">
    <property type="protein sequence ID" value="RKO88478.1"/>
    <property type="molecule type" value="Genomic_DNA"/>
</dbReference>
<proteinExistence type="predicted"/>
<dbReference type="InterPro" id="IPR000048">
    <property type="entry name" value="IQ_motif_EF-hand-BS"/>
</dbReference>
<gene>
    <name evidence="1" type="ORF">BDK51DRAFT_51545</name>
</gene>
<evidence type="ECO:0000313" key="1">
    <source>
        <dbReference type="EMBL" id="RKO88478.1"/>
    </source>
</evidence>
<keyword evidence="2" id="KW-1185">Reference proteome</keyword>
<dbReference type="Pfam" id="PF00612">
    <property type="entry name" value="IQ"/>
    <property type="match status" value="1"/>
</dbReference>
<evidence type="ECO:0000313" key="2">
    <source>
        <dbReference type="Proteomes" id="UP000269721"/>
    </source>
</evidence>
<dbReference type="CDD" id="cd23767">
    <property type="entry name" value="IQCD"/>
    <property type="match status" value="1"/>
</dbReference>
<name>A0A4P9WBE1_9FUNG</name>
<feature type="non-terminal residue" evidence="1">
    <location>
        <position position="213"/>
    </location>
</feature>
<dbReference type="PROSITE" id="PS50096">
    <property type="entry name" value="IQ"/>
    <property type="match status" value="1"/>
</dbReference>